<evidence type="ECO:0000313" key="5">
    <source>
        <dbReference type="EMBL" id="RMI08845.1"/>
    </source>
</evidence>
<dbReference type="CDD" id="cd06127">
    <property type="entry name" value="DEDDh"/>
    <property type="match status" value="1"/>
</dbReference>
<dbReference type="InterPro" id="IPR013520">
    <property type="entry name" value="Ribonucl_H"/>
</dbReference>
<dbReference type="PANTHER" id="PTHR30231:SF4">
    <property type="entry name" value="PROTEIN NEN2"/>
    <property type="match status" value="1"/>
</dbReference>
<proteinExistence type="predicted"/>
<dbReference type="GO" id="GO:0008408">
    <property type="term" value="F:3'-5' exonuclease activity"/>
    <property type="evidence" value="ECO:0007669"/>
    <property type="project" value="TreeGrafter"/>
</dbReference>
<organism evidence="5 6">
    <name type="scientific">Cellulomonas triticagri</name>
    <dbReference type="NCBI Taxonomy" id="2483352"/>
    <lineage>
        <taxon>Bacteria</taxon>
        <taxon>Bacillati</taxon>
        <taxon>Actinomycetota</taxon>
        <taxon>Actinomycetes</taxon>
        <taxon>Micrococcales</taxon>
        <taxon>Cellulomonadaceae</taxon>
        <taxon>Cellulomonas</taxon>
    </lineage>
</organism>
<accession>A0A3M2JD02</accession>
<dbReference type="SMART" id="SM00479">
    <property type="entry name" value="EXOIII"/>
    <property type="match status" value="1"/>
</dbReference>
<dbReference type="OrthoDB" id="9791657at2"/>
<dbReference type="Proteomes" id="UP000269289">
    <property type="component" value="Unassembled WGS sequence"/>
</dbReference>
<comment type="caution">
    <text evidence="5">The sequence shown here is derived from an EMBL/GenBank/DDBJ whole genome shotgun (WGS) entry which is preliminary data.</text>
</comment>
<dbReference type="Gene3D" id="3.30.420.10">
    <property type="entry name" value="Ribonuclease H-like superfamily/Ribonuclease H"/>
    <property type="match status" value="1"/>
</dbReference>
<dbReference type="RefSeq" id="WP_122149806.1">
    <property type="nucleotide sequence ID" value="NZ_RFFI01000069.1"/>
</dbReference>
<dbReference type="GO" id="GO:0003676">
    <property type="term" value="F:nucleic acid binding"/>
    <property type="evidence" value="ECO:0007669"/>
    <property type="project" value="InterPro"/>
</dbReference>
<reference evidence="5 6" key="1">
    <citation type="submission" date="2018-10" db="EMBL/GenBank/DDBJ databases">
        <title>Isolation, diversity and antifungal activity of actinobacteria from wheat.</title>
        <authorList>
            <person name="Han C."/>
        </authorList>
    </citation>
    <scope>NUCLEOTIDE SEQUENCE [LARGE SCALE GENOMIC DNA]</scope>
    <source>
        <strain evidence="5 6">NEAU-YY56</strain>
    </source>
</reference>
<keyword evidence="1" id="KW-0540">Nuclease</keyword>
<dbReference type="InterPro" id="IPR036397">
    <property type="entry name" value="RNaseH_sf"/>
</dbReference>
<gene>
    <name evidence="5" type="ORF">EBM89_12780</name>
</gene>
<dbReference type="GO" id="GO:0005829">
    <property type="term" value="C:cytosol"/>
    <property type="evidence" value="ECO:0007669"/>
    <property type="project" value="TreeGrafter"/>
</dbReference>
<keyword evidence="3" id="KW-0269">Exonuclease</keyword>
<feature type="domain" description="Exonuclease" evidence="4">
    <location>
        <begin position="7"/>
        <end position="187"/>
    </location>
</feature>
<dbReference type="InterPro" id="IPR012337">
    <property type="entry name" value="RNaseH-like_sf"/>
</dbReference>
<evidence type="ECO:0000259" key="4">
    <source>
        <dbReference type="SMART" id="SM00479"/>
    </source>
</evidence>
<dbReference type="EMBL" id="RFFI01000069">
    <property type="protein sequence ID" value="RMI08845.1"/>
    <property type="molecule type" value="Genomic_DNA"/>
</dbReference>
<dbReference type="Pfam" id="PF00929">
    <property type="entry name" value="RNase_T"/>
    <property type="match status" value="1"/>
</dbReference>
<evidence type="ECO:0000256" key="1">
    <source>
        <dbReference type="ARBA" id="ARBA00022722"/>
    </source>
</evidence>
<evidence type="ECO:0000256" key="2">
    <source>
        <dbReference type="ARBA" id="ARBA00022801"/>
    </source>
</evidence>
<protein>
    <submittedName>
        <fullName evidence="5">DNA polymerase III subunit epsilon</fullName>
    </submittedName>
</protein>
<dbReference type="AlphaFoldDB" id="A0A3M2JD02"/>
<dbReference type="PANTHER" id="PTHR30231">
    <property type="entry name" value="DNA POLYMERASE III SUBUNIT EPSILON"/>
    <property type="match status" value="1"/>
</dbReference>
<keyword evidence="6" id="KW-1185">Reference proteome</keyword>
<evidence type="ECO:0000256" key="3">
    <source>
        <dbReference type="ARBA" id="ARBA00022839"/>
    </source>
</evidence>
<sequence length="284" mass="30716">MTWTDGPLLGFDTETTGVDVDHDRIVTAALVRRDAAGTDVRTWLIDPGVPIPEGASAIHGISTEHARAHGVEPRGALDEIAAAIAEAVREGVPVVAYNASFDLCLLEAELVRHDLPTVEDRLGGAVRPVIDPLVLDRAEDRFRKGKRKLVDLCGVYQVVDTGDLHTADVDVVATLDVLERIVGRFPHLGDLDLVSLHDYQVTAHRAWAEAFNAWRTEKGLDGPGAEMTWPSRGARAAAPEAPRERTYPPGMLPVPVDPQPVAIAHDPVRDSRFVGTPVQDTLIA</sequence>
<name>A0A3M2JD02_9CELL</name>
<dbReference type="SUPFAM" id="SSF53098">
    <property type="entry name" value="Ribonuclease H-like"/>
    <property type="match status" value="1"/>
</dbReference>
<dbReference type="NCBIfam" id="NF005927">
    <property type="entry name" value="PRK07942.1"/>
    <property type="match status" value="1"/>
</dbReference>
<keyword evidence="2" id="KW-0378">Hydrolase</keyword>
<evidence type="ECO:0000313" key="6">
    <source>
        <dbReference type="Proteomes" id="UP000269289"/>
    </source>
</evidence>